<dbReference type="InterPro" id="IPR053134">
    <property type="entry name" value="RNA-dir_DNA_polymerase"/>
</dbReference>
<accession>A0ABQ4YCQ6</accession>
<protein>
    <submittedName>
        <fullName evidence="1">Uncharacterized protein</fullName>
    </submittedName>
</protein>
<keyword evidence="2" id="KW-1185">Reference proteome</keyword>
<sequence>MAPTTRITTSTSTNDEPVTRHYVKDALAQIREMITGLGSQNNHRARQANQFSRLVLMKKRSWNNYKEASTLRFRSANEDPMAALKMLRLPTKLEMTMRMFTPKSQSDVNCLTALQEPTLKDVKKKSRPFVNQNKGRFGVNNASGSISKQPLLHEEEEEYLDAEETLVDTVNEGVQAYMLLNALSGVSSFHTMRGKQLITVIPNKLPPVRSHDHRITLMHGTQPANIRPYRHPPMQKDVIDEIVKELLESRLNKHTIKDKFPNPIIEELIDELCEAVIFSTLDLSKSLEDHVQHLTTILSKMKVHCLYAKENQRITTQTQMKWLPKLISFDYEEIYKQGIDNVVVDALSRREDVGELFILSTTYVSTDLYKRIVDSSTEDDHLKTIVDDLKKGEIRKHYSLHNNKLLRKGKMVIGRNESLRQDLLSYFHEGSIGDIIEHLAKDGEKNVFWIINDEDRESLLNLKNKTYHSRQIRYFPRLRQDQYHFLTLKNMPYPHQQIRRIRYFGQHSEEARFPSNTSYPEAPICPIVYDDALSSHHADEVNWKNETSLSQHDDGKYNAISENVLGIDKDLFSYDILSIDNLKLNKEDDEGKIDLKKSSGDIFVEPLRNGLNTDVDTYADVSNMLWETRFDTMYPTLWIRRIDPPVHKKIEKYIRGFPERIKGNITSSKPATLHEAINMARELVEQSIQGRAARIGDRKLAGHMLQPCWRKIYAGNLQNATVATYIHGRVLKSAKDVKE</sequence>
<name>A0ABQ4YCQ6_9ASTR</name>
<organism evidence="1 2">
    <name type="scientific">Tanacetum coccineum</name>
    <dbReference type="NCBI Taxonomy" id="301880"/>
    <lineage>
        <taxon>Eukaryota</taxon>
        <taxon>Viridiplantae</taxon>
        <taxon>Streptophyta</taxon>
        <taxon>Embryophyta</taxon>
        <taxon>Tracheophyta</taxon>
        <taxon>Spermatophyta</taxon>
        <taxon>Magnoliopsida</taxon>
        <taxon>eudicotyledons</taxon>
        <taxon>Gunneridae</taxon>
        <taxon>Pentapetalae</taxon>
        <taxon>asterids</taxon>
        <taxon>campanulids</taxon>
        <taxon>Asterales</taxon>
        <taxon>Asteraceae</taxon>
        <taxon>Asteroideae</taxon>
        <taxon>Anthemideae</taxon>
        <taxon>Anthemidinae</taxon>
        <taxon>Tanacetum</taxon>
    </lineage>
</organism>
<dbReference type="PANTHER" id="PTHR24559:SF450">
    <property type="entry name" value="RNA-DIRECTED DNA POLYMERASE HOMOLOG"/>
    <property type="match status" value="1"/>
</dbReference>
<dbReference type="PANTHER" id="PTHR24559">
    <property type="entry name" value="TRANSPOSON TY3-I GAG-POL POLYPROTEIN"/>
    <property type="match status" value="1"/>
</dbReference>
<comment type="caution">
    <text evidence="1">The sequence shown here is derived from an EMBL/GenBank/DDBJ whole genome shotgun (WGS) entry which is preliminary data.</text>
</comment>
<gene>
    <name evidence="1" type="ORF">Tco_0707514</name>
</gene>
<proteinExistence type="predicted"/>
<evidence type="ECO:0000313" key="1">
    <source>
        <dbReference type="EMBL" id="GJS74673.1"/>
    </source>
</evidence>
<reference evidence="1" key="2">
    <citation type="submission" date="2022-01" db="EMBL/GenBank/DDBJ databases">
        <authorList>
            <person name="Yamashiro T."/>
            <person name="Shiraishi A."/>
            <person name="Satake H."/>
            <person name="Nakayama K."/>
        </authorList>
    </citation>
    <scope>NUCLEOTIDE SEQUENCE</scope>
</reference>
<dbReference type="EMBL" id="BQNB010010247">
    <property type="protein sequence ID" value="GJS74673.1"/>
    <property type="molecule type" value="Genomic_DNA"/>
</dbReference>
<dbReference type="InterPro" id="IPR043128">
    <property type="entry name" value="Rev_trsase/Diguanyl_cyclase"/>
</dbReference>
<dbReference type="Proteomes" id="UP001151760">
    <property type="component" value="Unassembled WGS sequence"/>
</dbReference>
<dbReference type="InterPro" id="IPR043502">
    <property type="entry name" value="DNA/RNA_pol_sf"/>
</dbReference>
<dbReference type="SUPFAM" id="SSF56672">
    <property type="entry name" value="DNA/RNA polymerases"/>
    <property type="match status" value="1"/>
</dbReference>
<evidence type="ECO:0000313" key="2">
    <source>
        <dbReference type="Proteomes" id="UP001151760"/>
    </source>
</evidence>
<dbReference type="Gene3D" id="3.30.70.270">
    <property type="match status" value="1"/>
</dbReference>
<reference evidence="1" key="1">
    <citation type="journal article" date="2022" name="Int. J. Mol. Sci.">
        <title>Draft Genome of Tanacetum Coccineum: Genomic Comparison of Closely Related Tanacetum-Family Plants.</title>
        <authorList>
            <person name="Yamashiro T."/>
            <person name="Shiraishi A."/>
            <person name="Nakayama K."/>
            <person name="Satake H."/>
        </authorList>
    </citation>
    <scope>NUCLEOTIDE SEQUENCE</scope>
</reference>